<proteinExistence type="predicted"/>
<sequence length="208" mass="21432">PPSAPSRECHLSNGWGLQPSPARPDKRRAEACAAGTDAHQRLPPRKFCASLGSSKLVNGSLVHAPADAPACTVNLEADAFVIGRAPPEGGGAATLRSVLDAWTWKMSRMQVLLEEPARGQFAGLFGSVVGEPSLPVLEAAEGEVYCFEGYWVLHLAPSDSGILAMDELDGEAGALDGCPESVLLSRFVGDVFGAAGVAEAPAGAGVTV</sequence>
<evidence type="ECO:0000313" key="3">
    <source>
        <dbReference type="Proteomes" id="UP001165060"/>
    </source>
</evidence>
<reference evidence="2 3" key="1">
    <citation type="journal article" date="2023" name="Commun. Biol.">
        <title>Genome analysis of Parmales, the sister group of diatoms, reveals the evolutionary specialization of diatoms from phago-mixotrophs to photoautotrophs.</title>
        <authorList>
            <person name="Ban H."/>
            <person name="Sato S."/>
            <person name="Yoshikawa S."/>
            <person name="Yamada K."/>
            <person name="Nakamura Y."/>
            <person name="Ichinomiya M."/>
            <person name="Sato N."/>
            <person name="Blanc-Mathieu R."/>
            <person name="Endo H."/>
            <person name="Kuwata A."/>
            <person name="Ogata H."/>
        </authorList>
    </citation>
    <scope>NUCLEOTIDE SEQUENCE [LARGE SCALE GENOMIC DNA]</scope>
</reference>
<organism evidence="2 3">
    <name type="scientific">Tetraparma gracilis</name>
    <dbReference type="NCBI Taxonomy" id="2962635"/>
    <lineage>
        <taxon>Eukaryota</taxon>
        <taxon>Sar</taxon>
        <taxon>Stramenopiles</taxon>
        <taxon>Ochrophyta</taxon>
        <taxon>Bolidophyceae</taxon>
        <taxon>Parmales</taxon>
        <taxon>Triparmaceae</taxon>
        <taxon>Tetraparma</taxon>
    </lineage>
</organism>
<evidence type="ECO:0000313" key="2">
    <source>
        <dbReference type="EMBL" id="GMI25356.1"/>
    </source>
</evidence>
<feature type="region of interest" description="Disordered" evidence="1">
    <location>
        <begin position="1"/>
        <end position="36"/>
    </location>
</feature>
<evidence type="ECO:0000256" key="1">
    <source>
        <dbReference type="SAM" id="MobiDB-lite"/>
    </source>
</evidence>
<protein>
    <submittedName>
        <fullName evidence="2">Uncharacterized protein</fullName>
    </submittedName>
</protein>
<gene>
    <name evidence="2" type="ORF">TeGR_g13651</name>
</gene>
<name>A0ABQ6MFZ1_9STRA</name>
<feature type="non-terminal residue" evidence="2">
    <location>
        <position position="1"/>
    </location>
</feature>
<dbReference type="EMBL" id="BRYB01005507">
    <property type="protein sequence ID" value="GMI25356.1"/>
    <property type="molecule type" value="Genomic_DNA"/>
</dbReference>
<feature type="non-terminal residue" evidence="2">
    <location>
        <position position="208"/>
    </location>
</feature>
<keyword evidence="3" id="KW-1185">Reference proteome</keyword>
<comment type="caution">
    <text evidence="2">The sequence shown here is derived from an EMBL/GenBank/DDBJ whole genome shotgun (WGS) entry which is preliminary data.</text>
</comment>
<accession>A0ABQ6MFZ1</accession>
<dbReference type="Proteomes" id="UP001165060">
    <property type="component" value="Unassembled WGS sequence"/>
</dbReference>